<dbReference type="EMBL" id="JBHTHX010003269">
    <property type="protein sequence ID" value="MFD0891539.1"/>
    <property type="molecule type" value="Genomic_DNA"/>
</dbReference>
<protein>
    <submittedName>
        <fullName evidence="2">Pentapeptide repeat-containing protein</fullName>
    </submittedName>
</protein>
<evidence type="ECO:0000313" key="3">
    <source>
        <dbReference type="Proteomes" id="UP001597024"/>
    </source>
</evidence>
<evidence type="ECO:0000256" key="1">
    <source>
        <dbReference type="SAM" id="MobiDB-lite"/>
    </source>
</evidence>
<sequence length="176" mass="19194">MTSHRGEHSTLSGNHPHPRLPAATDPDDLRADCANCFALCCTVPAFSASSDFAIDKPAGQACPNLRGDFRCGIHSSLRRRGFAGCTVYDCFGAGQRVSQVTFGGRDWRSSPGTARLMFEVFPVMRDLHELLWYLTQALTLPGTAPVRDALTEARADIELLTRESPETVARTDIAAR</sequence>
<proteinExistence type="predicted"/>
<comment type="caution">
    <text evidence="2">The sequence shown here is derived from an EMBL/GenBank/DDBJ whole genome shotgun (WGS) entry which is preliminary data.</text>
</comment>
<keyword evidence="3" id="KW-1185">Reference proteome</keyword>
<dbReference type="Proteomes" id="UP001597024">
    <property type="component" value="Unassembled WGS sequence"/>
</dbReference>
<accession>A0ABW3E7U5</accession>
<feature type="non-terminal residue" evidence="2">
    <location>
        <position position="176"/>
    </location>
</feature>
<reference evidence="3" key="1">
    <citation type="journal article" date="2019" name="Int. J. Syst. Evol. Microbiol.">
        <title>The Global Catalogue of Microorganisms (GCM) 10K type strain sequencing project: providing services to taxonomists for standard genome sequencing and annotation.</title>
        <authorList>
            <consortium name="The Broad Institute Genomics Platform"/>
            <consortium name="The Broad Institute Genome Sequencing Center for Infectious Disease"/>
            <person name="Wu L."/>
            <person name="Ma J."/>
        </authorList>
    </citation>
    <scope>NUCLEOTIDE SEQUENCE [LARGE SCALE GENOMIC DNA]</scope>
    <source>
        <strain evidence="3">CCUG 62974</strain>
    </source>
</reference>
<evidence type="ECO:0000313" key="2">
    <source>
        <dbReference type="EMBL" id="MFD0891539.1"/>
    </source>
</evidence>
<feature type="region of interest" description="Disordered" evidence="1">
    <location>
        <begin position="1"/>
        <end position="23"/>
    </location>
</feature>
<name>A0ABW3E7U5_9ACTN</name>
<organism evidence="2 3">
    <name type="scientific">Streptosporangium algeriense</name>
    <dbReference type="NCBI Taxonomy" id="1682748"/>
    <lineage>
        <taxon>Bacteria</taxon>
        <taxon>Bacillati</taxon>
        <taxon>Actinomycetota</taxon>
        <taxon>Actinomycetes</taxon>
        <taxon>Streptosporangiales</taxon>
        <taxon>Streptosporangiaceae</taxon>
        <taxon>Streptosporangium</taxon>
    </lineage>
</organism>
<gene>
    <name evidence="2" type="ORF">ACFQ08_43910</name>
</gene>